<organism evidence="1 2">
    <name type="scientific">Gomphillus americanus</name>
    <dbReference type="NCBI Taxonomy" id="1940652"/>
    <lineage>
        <taxon>Eukaryota</taxon>
        <taxon>Fungi</taxon>
        <taxon>Dikarya</taxon>
        <taxon>Ascomycota</taxon>
        <taxon>Pezizomycotina</taxon>
        <taxon>Lecanoromycetes</taxon>
        <taxon>OSLEUM clade</taxon>
        <taxon>Ostropomycetidae</taxon>
        <taxon>Ostropales</taxon>
        <taxon>Graphidaceae</taxon>
        <taxon>Gomphilloideae</taxon>
        <taxon>Gomphillus</taxon>
    </lineage>
</organism>
<dbReference type="EMBL" id="CAJPDQ010000033">
    <property type="protein sequence ID" value="CAF9929833.1"/>
    <property type="molecule type" value="Genomic_DNA"/>
</dbReference>
<dbReference type="Proteomes" id="UP000664169">
    <property type="component" value="Unassembled WGS sequence"/>
</dbReference>
<reference evidence="1" key="1">
    <citation type="submission" date="2021-03" db="EMBL/GenBank/DDBJ databases">
        <authorList>
            <person name="Tagirdzhanova G."/>
        </authorList>
    </citation>
    <scope>NUCLEOTIDE SEQUENCE</scope>
</reference>
<comment type="caution">
    <text evidence="1">The sequence shown here is derived from an EMBL/GenBank/DDBJ whole genome shotgun (WGS) entry which is preliminary data.</text>
</comment>
<proteinExistence type="predicted"/>
<name>A0A8H3FY76_9LECA</name>
<gene>
    <name evidence="1" type="ORF">GOMPHAMPRED_005510</name>
</gene>
<keyword evidence="2" id="KW-1185">Reference proteome</keyword>
<evidence type="ECO:0000313" key="1">
    <source>
        <dbReference type="EMBL" id="CAF9929833.1"/>
    </source>
</evidence>
<accession>A0A8H3FY76</accession>
<sequence>MARPRMGDPEDDAKALFVADNQRAADPYLPGSSLEKTSVSLWKTNSSEQRPRNQCSSGWNFMVGDLVLTTLHGNTDT</sequence>
<dbReference type="AlphaFoldDB" id="A0A8H3FY76"/>
<evidence type="ECO:0000313" key="2">
    <source>
        <dbReference type="Proteomes" id="UP000664169"/>
    </source>
</evidence>
<protein>
    <submittedName>
        <fullName evidence="1">Uncharacterized protein</fullName>
    </submittedName>
</protein>